<dbReference type="EMBL" id="RBQF01000053">
    <property type="protein sequence ID" value="RMP13753.1"/>
    <property type="molecule type" value="Genomic_DNA"/>
</dbReference>
<evidence type="ECO:0000313" key="3">
    <source>
        <dbReference type="Proteomes" id="UP000276587"/>
    </source>
</evidence>
<evidence type="ECO:0008006" key="4">
    <source>
        <dbReference type="Google" id="ProtNLM"/>
    </source>
</evidence>
<reference evidence="2 3" key="1">
    <citation type="submission" date="2018-08" db="EMBL/GenBank/DDBJ databases">
        <title>Recombination of ecologically and evolutionarily significant loci maintains genetic cohesion in the Pseudomonas syringae species complex.</title>
        <authorList>
            <person name="Dillon M."/>
            <person name="Thakur S."/>
            <person name="Almeida R.N.D."/>
            <person name="Weir B.S."/>
            <person name="Guttman D.S."/>
        </authorList>
    </citation>
    <scope>NUCLEOTIDE SEQUENCE [LARGE SCALE GENOMIC DNA]</scope>
    <source>
        <strain evidence="2 3">ICMP 3555</strain>
    </source>
</reference>
<evidence type="ECO:0000313" key="2">
    <source>
        <dbReference type="EMBL" id="RMP13753.1"/>
    </source>
</evidence>
<dbReference type="AlphaFoldDB" id="A0A3M4B3P5"/>
<proteinExistence type="predicted"/>
<dbReference type="Proteomes" id="UP000276587">
    <property type="component" value="Unassembled WGS sequence"/>
</dbReference>
<dbReference type="PANTHER" id="PTHR37166:SF1">
    <property type="entry name" value="PROTEIN FLAG"/>
    <property type="match status" value="1"/>
</dbReference>
<keyword evidence="3" id="KW-1185">Reference proteome</keyword>
<dbReference type="Pfam" id="PF03646">
    <property type="entry name" value="FlaG"/>
    <property type="match status" value="1"/>
</dbReference>
<feature type="compositionally biased region" description="Polar residues" evidence="1">
    <location>
        <begin position="27"/>
        <end position="38"/>
    </location>
</feature>
<feature type="region of interest" description="Disordered" evidence="1">
    <location>
        <begin position="1"/>
        <end position="46"/>
    </location>
</feature>
<dbReference type="PANTHER" id="PTHR37166">
    <property type="entry name" value="PROTEIN FLAG"/>
    <property type="match status" value="1"/>
</dbReference>
<organism evidence="2 3">
    <name type="scientific">Pseudomonas marginalis pv. marginalis</name>
    <dbReference type="NCBI Taxonomy" id="97473"/>
    <lineage>
        <taxon>Bacteria</taxon>
        <taxon>Pseudomonadati</taxon>
        <taxon>Pseudomonadota</taxon>
        <taxon>Gammaproteobacteria</taxon>
        <taxon>Pseudomonadales</taxon>
        <taxon>Pseudomonadaceae</taxon>
        <taxon>Pseudomonas</taxon>
    </lineage>
</organism>
<dbReference type="SUPFAM" id="SSF160214">
    <property type="entry name" value="FlaG-like"/>
    <property type="match status" value="1"/>
</dbReference>
<dbReference type="InterPro" id="IPR035924">
    <property type="entry name" value="FlaG-like_sf"/>
</dbReference>
<comment type="caution">
    <text evidence="2">The sequence shown here is derived from an EMBL/GenBank/DDBJ whole genome shotgun (WGS) entry which is preliminary data.</text>
</comment>
<name>A0A3M4B3P5_PSEMA</name>
<dbReference type="Gene3D" id="3.30.160.170">
    <property type="entry name" value="FlaG-like"/>
    <property type="match status" value="1"/>
</dbReference>
<evidence type="ECO:0000256" key="1">
    <source>
        <dbReference type="SAM" id="MobiDB-lite"/>
    </source>
</evidence>
<gene>
    <name evidence="2" type="ORF">ALQ29_01476</name>
</gene>
<dbReference type="InterPro" id="IPR005186">
    <property type="entry name" value="FlaG"/>
</dbReference>
<accession>A0A3M4B3P5</accession>
<protein>
    <recommendedName>
        <fullName evidence="4">Flagellar protein FlaG</fullName>
    </recommendedName>
</protein>
<sequence>MDMDMSVKLNQSYPPVAPQGAPVQVSADKSVTKVQETPATGKEPERADLEKAVTDIREFVQASQRKLDFSIDDSTHRVVVKVIATDSGEVIRQIPSETALKLAQNLSSASHLLFDDKV</sequence>